<feature type="domain" description="Luciferase-like" evidence="2">
    <location>
        <begin position="13"/>
        <end position="277"/>
    </location>
</feature>
<evidence type="ECO:0000256" key="1">
    <source>
        <dbReference type="ARBA" id="ARBA00023002"/>
    </source>
</evidence>
<comment type="caution">
    <text evidence="3">The sequence shown here is derived from an EMBL/GenBank/DDBJ whole genome shotgun (WGS) entry which is preliminary data.</text>
</comment>
<reference evidence="3" key="1">
    <citation type="journal article" date="2014" name="Int. J. Syst. Evol. Microbiol.">
        <title>Complete genome sequence of Corynebacterium casei LMG S-19264T (=DSM 44701T), isolated from a smear-ripened cheese.</title>
        <authorList>
            <consortium name="US DOE Joint Genome Institute (JGI-PGF)"/>
            <person name="Walter F."/>
            <person name="Albersmeier A."/>
            <person name="Kalinowski J."/>
            <person name="Ruckert C."/>
        </authorList>
    </citation>
    <scope>NUCLEOTIDE SEQUENCE</scope>
    <source>
        <strain evidence="3">CGMCC 4.7430</strain>
    </source>
</reference>
<dbReference type="GO" id="GO:0016705">
    <property type="term" value="F:oxidoreductase activity, acting on paired donors, with incorporation or reduction of molecular oxygen"/>
    <property type="evidence" value="ECO:0007669"/>
    <property type="project" value="InterPro"/>
</dbReference>
<proteinExistence type="predicted"/>
<dbReference type="PANTHER" id="PTHR43244:SF1">
    <property type="entry name" value="5,10-METHYLENETETRAHYDROMETHANOPTERIN REDUCTASE"/>
    <property type="match status" value="1"/>
</dbReference>
<dbReference type="EMBL" id="BMNK01000001">
    <property type="protein sequence ID" value="GGP00697.1"/>
    <property type="molecule type" value="Genomic_DNA"/>
</dbReference>
<keyword evidence="1" id="KW-0560">Oxidoreductase</keyword>
<protein>
    <submittedName>
        <fullName evidence="3">LLM class F420-dependent oxidoreductase</fullName>
    </submittedName>
</protein>
<dbReference type="CDD" id="cd01097">
    <property type="entry name" value="Tetrahydromethanopterin_reductase"/>
    <property type="match status" value="1"/>
</dbReference>
<dbReference type="PANTHER" id="PTHR43244">
    <property type="match status" value="1"/>
</dbReference>
<organism evidence="3 4">
    <name type="scientific">Nonomuraea glycinis</name>
    <dbReference type="NCBI Taxonomy" id="2047744"/>
    <lineage>
        <taxon>Bacteria</taxon>
        <taxon>Bacillati</taxon>
        <taxon>Actinomycetota</taxon>
        <taxon>Actinomycetes</taxon>
        <taxon>Streptosporangiales</taxon>
        <taxon>Streptosporangiaceae</taxon>
        <taxon>Nonomuraea</taxon>
    </lineage>
</organism>
<dbReference type="InterPro" id="IPR011251">
    <property type="entry name" value="Luciferase-like_dom"/>
</dbReference>
<dbReference type="NCBIfam" id="TIGR03564">
    <property type="entry name" value="F420_MSMEG_4879"/>
    <property type="match status" value="1"/>
</dbReference>
<dbReference type="InterPro" id="IPR050564">
    <property type="entry name" value="F420-G6PD/mer"/>
</dbReference>
<gene>
    <name evidence="3" type="ORF">GCM10012278_01940</name>
</gene>
<dbReference type="RefSeq" id="WP_189136528.1">
    <property type="nucleotide sequence ID" value="NZ_BMNK01000001.1"/>
</dbReference>
<reference evidence="3" key="2">
    <citation type="submission" date="2020-09" db="EMBL/GenBank/DDBJ databases">
        <authorList>
            <person name="Sun Q."/>
            <person name="Zhou Y."/>
        </authorList>
    </citation>
    <scope>NUCLEOTIDE SEQUENCE</scope>
    <source>
        <strain evidence="3">CGMCC 4.7430</strain>
    </source>
</reference>
<dbReference type="InterPro" id="IPR019910">
    <property type="entry name" value="Lucif-like_OxRdtase_MSMEG_4879"/>
</dbReference>
<keyword evidence="4" id="KW-1185">Reference proteome</keyword>
<accession>A0A917ZZE5</accession>
<dbReference type="Proteomes" id="UP000660745">
    <property type="component" value="Unassembled WGS sequence"/>
</dbReference>
<evidence type="ECO:0000259" key="2">
    <source>
        <dbReference type="Pfam" id="PF00296"/>
    </source>
</evidence>
<dbReference type="Pfam" id="PF00296">
    <property type="entry name" value="Bac_luciferase"/>
    <property type="match status" value="1"/>
</dbReference>
<dbReference type="SUPFAM" id="SSF51679">
    <property type="entry name" value="Bacterial luciferase-like"/>
    <property type="match status" value="1"/>
</dbReference>
<evidence type="ECO:0000313" key="3">
    <source>
        <dbReference type="EMBL" id="GGP00697.1"/>
    </source>
</evidence>
<dbReference type="Gene3D" id="3.20.20.30">
    <property type="entry name" value="Luciferase-like domain"/>
    <property type="match status" value="1"/>
</dbReference>
<name>A0A917ZZE5_9ACTN</name>
<sequence>MRIGIAIGDLRGPTPPADLIGQVRMAAELGYDTAWSSQAFGWDALTSLAVAGALVPDISLGTAVVPVPQRHPLVLASQALSVQAATGNRLTLGVGAGVAMMVTSMYGLPSDRPATRMREYLTVLRPLLRGESVAHQGELITASGRTEVPGAEPPQVLVAALGPAMLNVAGELADGTVTWMTGPRTLAEHIVPSITRAAESAGRPAPRVVAGLPVCVTEDEAGVRGRIAEQFGLAGQVPEYRAMLDREGVAGPQDVAVVGDARAVARGLARLADAGVTDFLAAPFGTVAEQDRTVRALAGRT</sequence>
<dbReference type="InterPro" id="IPR036661">
    <property type="entry name" value="Luciferase-like_sf"/>
</dbReference>
<evidence type="ECO:0000313" key="4">
    <source>
        <dbReference type="Proteomes" id="UP000660745"/>
    </source>
</evidence>
<dbReference type="AlphaFoldDB" id="A0A917ZZE5"/>